<dbReference type="PANTHER" id="PTHR10724:SF10">
    <property type="entry name" value="S1 RNA-BINDING DOMAIN-CONTAINING PROTEIN 1"/>
    <property type="match status" value="1"/>
</dbReference>
<accession>A0A3E5BEL5</accession>
<dbReference type="Pfam" id="PF09371">
    <property type="entry name" value="Tex_N"/>
    <property type="match status" value="1"/>
</dbReference>
<dbReference type="Gene3D" id="1.10.150.310">
    <property type="entry name" value="Tex RuvX-like domain-like"/>
    <property type="match status" value="1"/>
</dbReference>
<feature type="coiled-coil region" evidence="1">
    <location>
        <begin position="52"/>
        <end position="79"/>
    </location>
</feature>
<dbReference type="GO" id="GO:0005737">
    <property type="term" value="C:cytoplasm"/>
    <property type="evidence" value="ECO:0007669"/>
    <property type="project" value="UniProtKB-ARBA"/>
</dbReference>
<comment type="caution">
    <text evidence="3">The sequence shown here is derived from an EMBL/GenBank/DDBJ whole genome shotgun (WGS) entry which is preliminary data.</text>
</comment>
<dbReference type="SUPFAM" id="SSF50249">
    <property type="entry name" value="Nucleic acid-binding proteins"/>
    <property type="match status" value="1"/>
</dbReference>
<dbReference type="SUPFAM" id="SSF47781">
    <property type="entry name" value="RuvA domain 2-like"/>
    <property type="match status" value="2"/>
</dbReference>
<dbReference type="GO" id="GO:0006139">
    <property type="term" value="P:nucleobase-containing compound metabolic process"/>
    <property type="evidence" value="ECO:0007669"/>
    <property type="project" value="InterPro"/>
</dbReference>
<dbReference type="Pfam" id="PF16921">
    <property type="entry name" value="Tex_YqgF"/>
    <property type="match status" value="1"/>
</dbReference>
<dbReference type="InterPro" id="IPR032639">
    <property type="entry name" value="Tex_YqgF"/>
</dbReference>
<dbReference type="Gene3D" id="1.10.10.650">
    <property type="entry name" value="RuvA domain 2-like"/>
    <property type="match status" value="1"/>
</dbReference>
<dbReference type="InterPro" id="IPR010994">
    <property type="entry name" value="RuvA_2-like"/>
</dbReference>
<dbReference type="SUPFAM" id="SSF53098">
    <property type="entry name" value="Ribonuclease H-like"/>
    <property type="match status" value="1"/>
</dbReference>
<sequence>MMQLFHRMISAALGISEKQIGHTLDLLGDGATIPFISRYRKEATGGLDEVQIEAIKTQYEKLNETAKRKETIISTINEQGKMTPELQKRIDETWDSTVLEDIYLPYKPKRRTRAEVARQKGLEPLATLLMLQREPNPGKRAEAYVKGEVKDAEDALKGARDIIAEQVSEDEQARNTVRFAFSRQAVITAKVVKGKESEADKYRDYFEFSKPLKKCTSHQLLAIRRAEAEGLLKVSISPDDEECVERLERRFVRSNNACGEQVAEAVQDAYKRLLKSSIETEFAAQSKEQADEEAIRVFVQNLRQLLLASPLGQKRVMGIDPGFRTGCKVVCLDAQGNLLHNENIYPHAPVYKTADAVSKIQKMVEAYQIEAIAVGNGTASRETEEFLKHQTFRKEIQVFVVSEQGASIYSASKIARDEFPEYDVTVRGAVSIARRLMDPLAELVKIDPKSIGVGQYQHDVDQSKLKKSLDSTVESCVNLVGVNLNTASSHLLTYISGLGPQLAQNIVNYRAENGAFTSRKQLMKVPRMGAKAFEQCAGFLRIPQAQNPLDNSAVHPESYCIVEQMAKDLGCSVAELIASKELRLKIQPEKYLTPTVGMPTLKDILQELDKPGRDPRGPIKIFEFDKNVRTINDLHEGMELPGIVGNITNFGAFVDIGIKENGLIHLSQLADRFISDPNEVVSIHQHVRVRVLSVDMDRKRIALKLISE</sequence>
<dbReference type="InterPro" id="IPR055179">
    <property type="entry name" value="Tex-like_central_region"/>
</dbReference>
<dbReference type="FunFam" id="2.40.50.140:FF:000051">
    <property type="entry name" value="RNA-binding transcriptional accessory protein"/>
    <property type="match status" value="1"/>
</dbReference>
<dbReference type="InterPro" id="IPR012340">
    <property type="entry name" value="NA-bd_OB-fold"/>
</dbReference>
<dbReference type="Gene3D" id="1.10.3500.10">
    <property type="entry name" value="Tex N-terminal region-like"/>
    <property type="match status" value="1"/>
</dbReference>
<reference evidence="3 4" key="1">
    <citation type="submission" date="2018-08" db="EMBL/GenBank/DDBJ databases">
        <title>A genome reference for cultivated species of the human gut microbiota.</title>
        <authorList>
            <person name="Zou Y."/>
            <person name="Xue W."/>
            <person name="Luo G."/>
        </authorList>
    </citation>
    <scope>NUCLEOTIDE SEQUENCE [LARGE SCALE GENOMIC DNA]</scope>
    <source>
        <strain evidence="3 4">OM05-15BH</strain>
    </source>
</reference>
<dbReference type="Gene3D" id="2.40.50.140">
    <property type="entry name" value="Nucleic acid-binding proteins"/>
    <property type="match status" value="1"/>
</dbReference>
<name>A0A3E5BEL5_9BACE</name>
<dbReference type="FunFam" id="3.30.420.140:FF:000001">
    <property type="entry name" value="RNA-binding transcriptional accessory protein"/>
    <property type="match status" value="1"/>
</dbReference>
<dbReference type="Pfam" id="PF17674">
    <property type="entry name" value="HHH_9"/>
    <property type="match status" value="1"/>
</dbReference>
<evidence type="ECO:0000259" key="2">
    <source>
        <dbReference type="PROSITE" id="PS50126"/>
    </source>
</evidence>
<organism evidence="3 4">
    <name type="scientific">Bacteroides oleiciplenus</name>
    <dbReference type="NCBI Taxonomy" id="626931"/>
    <lineage>
        <taxon>Bacteria</taxon>
        <taxon>Pseudomonadati</taxon>
        <taxon>Bacteroidota</taxon>
        <taxon>Bacteroidia</taxon>
        <taxon>Bacteroidales</taxon>
        <taxon>Bacteroidaceae</taxon>
        <taxon>Bacteroides</taxon>
    </lineage>
</organism>
<evidence type="ECO:0000313" key="3">
    <source>
        <dbReference type="EMBL" id="RGN36040.1"/>
    </source>
</evidence>
<dbReference type="EMBL" id="QSUL01000006">
    <property type="protein sequence ID" value="RGN36040.1"/>
    <property type="molecule type" value="Genomic_DNA"/>
</dbReference>
<dbReference type="AlphaFoldDB" id="A0A3E5BEL5"/>
<evidence type="ECO:0000256" key="1">
    <source>
        <dbReference type="SAM" id="Coils"/>
    </source>
</evidence>
<dbReference type="SMART" id="SM00732">
    <property type="entry name" value="YqgFc"/>
    <property type="match status" value="1"/>
</dbReference>
<dbReference type="CDD" id="cd05685">
    <property type="entry name" value="S1_Tex"/>
    <property type="match status" value="1"/>
</dbReference>
<dbReference type="Gene3D" id="3.30.420.140">
    <property type="entry name" value="YqgF/RNase H-like domain"/>
    <property type="match status" value="1"/>
</dbReference>
<dbReference type="Pfam" id="PF12836">
    <property type="entry name" value="HHH_3"/>
    <property type="match status" value="1"/>
</dbReference>
<dbReference type="PANTHER" id="PTHR10724">
    <property type="entry name" value="30S RIBOSOMAL PROTEIN S1"/>
    <property type="match status" value="1"/>
</dbReference>
<dbReference type="InterPro" id="IPR003029">
    <property type="entry name" value="S1_domain"/>
</dbReference>
<keyword evidence="1" id="KW-0175">Coiled coil</keyword>
<feature type="domain" description="S1 motif" evidence="2">
    <location>
        <begin position="637"/>
        <end position="706"/>
    </location>
</feature>
<dbReference type="InterPro" id="IPR023319">
    <property type="entry name" value="Tex-like_HTH_dom_sf"/>
</dbReference>
<protein>
    <submittedName>
        <fullName evidence="3">RNA-binding transcriptional accessory protein</fullName>
    </submittedName>
</protein>
<dbReference type="Proteomes" id="UP000260983">
    <property type="component" value="Unassembled WGS sequence"/>
</dbReference>
<dbReference type="GO" id="GO:0003729">
    <property type="term" value="F:mRNA binding"/>
    <property type="evidence" value="ECO:0007669"/>
    <property type="project" value="UniProtKB-ARBA"/>
</dbReference>
<dbReference type="InterPro" id="IPR044146">
    <property type="entry name" value="S1_Tex"/>
</dbReference>
<dbReference type="SMART" id="SM00316">
    <property type="entry name" value="S1"/>
    <property type="match status" value="1"/>
</dbReference>
<dbReference type="InterPro" id="IPR006641">
    <property type="entry name" value="YqgF/RNaseH-like_dom"/>
</dbReference>
<gene>
    <name evidence="3" type="ORF">DXB65_11145</name>
</gene>
<dbReference type="Pfam" id="PF22706">
    <property type="entry name" value="Tex_central_region"/>
    <property type="match status" value="1"/>
</dbReference>
<dbReference type="InterPro" id="IPR018974">
    <property type="entry name" value="Tex-like_N"/>
</dbReference>
<dbReference type="GO" id="GO:0006412">
    <property type="term" value="P:translation"/>
    <property type="evidence" value="ECO:0007669"/>
    <property type="project" value="TreeGrafter"/>
</dbReference>
<dbReference type="FunFam" id="1.10.10.650:FF:000001">
    <property type="entry name" value="S1 RNA-binding domain 1"/>
    <property type="match status" value="1"/>
</dbReference>
<dbReference type="GO" id="GO:0003735">
    <property type="term" value="F:structural constituent of ribosome"/>
    <property type="evidence" value="ECO:0007669"/>
    <property type="project" value="TreeGrafter"/>
</dbReference>
<dbReference type="InterPro" id="IPR041692">
    <property type="entry name" value="HHH_9"/>
</dbReference>
<dbReference type="Pfam" id="PF00575">
    <property type="entry name" value="S1"/>
    <property type="match status" value="1"/>
</dbReference>
<dbReference type="PROSITE" id="PS50126">
    <property type="entry name" value="S1"/>
    <property type="match status" value="1"/>
</dbReference>
<dbReference type="InterPro" id="IPR012337">
    <property type="entry name" value="RNaseH-like_sf"/>
</dbReference>
<dbReference type="SUPFAM" id="SSF158832">
    <property type="entry name" value="Tex N-terminal region-like"/>
    <property type="match status" value="1"/>
</dbReference>
<dbReference type="InterPro" id="IPR050437">
    <property type="entry name" value="Ribos_protein_bS1-like"/>
</dbReference>
<dbReference type="InterPro" id="IPR037027">
    <property type="entry name" value="YqgF/RNaseH-like_dom_sf"/>
</dbReference>
<dbReference type="InterPro" id="IPR023323">
    <property type="entry name" value="Tex-like_dom_sf"/>
</dbReference>
<evidence type="ECO:0000313" key="4">
    <source>
        <dbReference type="Proteomes" id="UP000260983"/>
    </source>
</evidence>
<dbReference type="FunFam" id="1.10.150.310:FF:000001">
    <property type="entry name" value="RNA-binding transcriptional accessory protein"/>
    <property type="match status" value="1"/>
</dbReference>
<proteinExistence type="predicted"/>
<dbReference type="RefSeq" id="WP_009131031.1">
    <property type="nucleotide sequence ID" value="NZ_CABKRN010000004.1"/>
</dbReference>